<keyword evidence="3" id="KW-1185">Reference proteome</keyword>
<dbReference type="Proteomes" id="UP001605036">
    <property type="component" value="Unassembled WGS sequence"/>
</dbReference>
<dbReference type="SUPFAM" id="SSF51735">
    <property type="entry name" value="NAD(P)-binding Rossmann-fold domains"/>
    <property type="match status" value="1"/>
</dbReference>
<dbReference type="PANTHER" id="PTHR42820:SF1">
    <property type="entry name" value="SHORT-CHAIN DEHYDROGENASE_REDUCTASE FAMILY PROTEIN"/>
    <property type="match status" value="1"/>
</dbReference>
<protein>
    <submittedName>
        <fullName evidence="2">Uncharacterized protein</fullName>
    </submittedName>
</protein>
<dbReference type="PANTHER" id="PTHR42820">
    <property type="entry name" value="SHORT-CHAIN DEHYDROGENASE REDUCTASE"/>
    <property type="match status" value="1"/>
</dbReference>
<comment type="caution">
    <text evidence="2">The sequence shown here is derived from an EMBL/GenBank/DDBJ whole genome shotgun (WGS) entry which is preliminary data.</text>
</comment>
<accession>A0ABD1YZN8</accession>
<evidence type="ECO:0000313" key="2">
    <source>
        <dbReference type="EMBL" id="KAL2636243.1"/>
    </source>
</evidence>
<name>A0ABD1YZN8_9MARC</name>
<sequence length="161" mass="17475">MFAHRRKVQRLSYLREVIQGVRLTTRSFASTLASEQQRLAGQVAIITGGASGIGAATARLFTRHGASVVIADIQPSLGEKLLKELGPQAEYVECDVRREEDIEKTVNTAYALESRLDIYHSNAGIIGCVGPIDETRIDEYDATIAVNLRAAVIGFRGQSAS</sequence>
<evidence type="ECO:0000313" key="3">
    <source>
        <dbReference type="Proteomes" id="UP001605036"/>
    </source>
</evidence>
<comment type="similarity">
    <text evidence="1">Belongs to the short-chain dehydrogenases/reductases (SDR) family.</text>
</comment>
<dbReference type="Pfam" id="PF00106">
    <property type="entry name" value="adh_short"/>
    <property type="match status" value="1"/>
</dbReference>
<dbReference type="AlphaFoldDB" id="A0ABD1YZN8"/>
<dbReference type="InterPro" id="IPR002347">
    <property type="entry name" value="SDR_fam"/>
</dbReference>
<proteinExistence type="inferred from homology"/>
<evidence type="ECO:0000256" key="1">
    <source>
        <dbReference type="ARBA" id="ARBA00006484"/>
    </source>
</evidence>
<dbReference type="PRINTS" id="PR00081">
    <property type="entry name" value="GDHRDH"/>
</dbReference>
<dbReference type="Gene3D" id="3.40.50.720">
    <property type="entry name" value="NAD(P)-binding Rossmann-like Domain"/>
    <property type="match status" value="1"/>
</dbReference>
<gene>
    <name evidence="2" type="ORF">R1flu_007722</name>
</gene>
<dbReference type="EMBL" id="JBHFFA010000003">
    <property type="protein sequence ID" value="KAL2636243.1"/>
    <property type="molecule type" value="Genomic_DNA"/>
</dbReference>
<reference evidence="2 3" key="1">
    <citation type="submission" date="2024-09" db="EMBL/GenBank/DDBJ databases">
        <title>Chromosome-scale assembly of Riccia fluitans.</title>
        <authorList>
            <person name="Paukszto L."/>
            <person name="Sawicki J."/>
            <person name="Karawczyk K."/>
            <person name="Piernik-Szablinska J."/>
            <person name="Szczecinska M."/>
            <person name="Mazdziarz M."/>
        </authorList>
    </citation>
    <scope>NUCLEOTIDE SEQUENCE [LARGE SCALE GENOMIC DNA]</scope>
    <source>
        <strain evidence="2">Rf_01</strain>
        <tissue evidence="2">Aerial parts of the thallus</tissue>
    </source>
</reference>
<dbReference type="InterPro" id="IPR036291">
    <property type="entry name" value="NAD(P)-bd_dom_sf"/>
</dbReference>
<organism evidence="2 3">
    <name type="scientific">Riccia fluitans</name>
    <dbReference type="NCBI Taxonomy" id="41844"/>
    <lineage>
        <taxon>Eukaryota</taxon>
        <taxon>Viridiplantae</taxon>
        <taxon>Streptophyta</taxon>
        <taxon>Embryophyta</taxon>
        <taxon>Marchantiophyta</taxon>
        <taxon>Marchantiopsida</taxon>
        <taxon>Marchantiidae</taxon>
        <taxon>Marchantiales</taxon>
        <taxon>Ricciaceae</taxon>
        <taxon>Riccia</taxon>
    </lineage>
</organism>